<keyword evidence="6" id="KW-1185">Reference proteome</keyword>
<dbReference type="Gene3D" id="2.40.50.840">
    <property type="match status" value="1"/>
</dbReference>
<dbReference type="EMBL" id="SMSE01000001">
    <property type="protein sequence ID" value="TDG14845.1"/>
    <property type="molecule type" value="Genomic_DNA"/>
</dbReference>
<evidence type="ECO:0000256" key="1">
    <source>
        <dbReference type="ARBA" id="ARBA00010982"/>
    </source>
</evidence>
<sequence length="520" mass="56075">MSSDSNLQLADNTPILVGTGQYTEQLPANGEPALALTPPVELAARAAADAVTSTGGHFSAADIETIATIRLFSDSAPVWSCPFGRSDNPPESIARRIGASPRERIYSDAGGTQPLQLLAEFSGAIARGELQCALLTGMEAMASQRYAQRNGLEPDWSEHFDPPLDSRDAVTQMVSPAELNSGLYLPAHWYALIENLRAHQRGNSVAVHKVQMAELLAPFNDVARSNPYAYFQNRYSAADLASEANGNYPICVPYNKLLVARDAVNQAAAVVLTSAGKARELGIPADNWILQLGYADGEDQYLPQRQNPGTSVAMEKVLRACFERAGLGQADMDLIDIYSCFPCAIEAARDALGMAATDPRPLTVTGGLPFFGGPGNEYSLHALAEMVMRLRATTSHALVTANGGMLSKHAALVLASNSPALRRRPLDYATLEPTVIGREDIEAVPLCTAPARGTVLSYTQIFERQRDDVAIILGETARGERFLAHSTEPDTLQQVLAQSPVGRDVQVEQVQGRHRFRFGY</sequence>
<evidence type="ECO:0000259" key="4">
    <source>
        <dbReference type="Pfam" id="PF18313"/>
    </source>
</evidence>
<dbReference type="OrthoDB" id="4470569at2"/>
<gene>
    <name evidence="5" type="ORF">E2F43_00960</name>
</gene>
<dbReference type="Proteomes" id="UP000295554">
    <property type="component" value="Unassembled WGS sequence"/>
</dbReference>
<evidence type="ECO:0000256" key="3">
    <source>
        <dbReference type="ARBA" id="ARBA00023315"/>
    </source>
</evidence>
<dbReference type="PANTHER" id="PTHR18919">
    <property type="entry name" value="ACETYL-COA C-ACYLTRANSFERASE"/>
    <property type="match status" value="1"/>
</dbReference>
<comment type="caution">
    <text evidence="5">The sequence shown here is derived from an EMBL/GenBank/DDBJ whole genome shotgun (WGS) entry which is preliminary data.</text>
</comment>
<reference evidence="5 6" key="1">
    <citation type="submission" date="2019-03" db="EMBL/GenBank/DDBJ databases">
        <title>Seongchinamella monodicae gen. nov., sp. nov., a novel member of the Gammaproteobacteria isolated from a tidal mudflat of beach.</title>
        <authorList>
            <person name="Yang H.G."/>
            <person name="Kang J.W."/>
            <person name="Lee S.D."/>
        </authorList>
    </citation>
    <scope>NUCLEOTIDE SEQUENCE [LARGE SCALE GENOMIC DNA]</scope>
    <source>
        <strain evidence="5 6">GH4-78</strain>
    </source>
</reference>
<dbReference type="PANTHER" id="PTHR18919:SF139">
    <property type="entry name" value="THIOLASE-LIKE PROTEIN TYPE 1 ADDITIONAL C-TERMINAL DOMAIN-CONTAINING PROTEIN"/>
    <property type="match status" value="1"/>
</dbReference>
<dbReference type="InterPro" id="IPR040771">
    <property type="entry name" value="TLP1_add_C"/>
</dbReference>
<dbReference type="InterPro" id="IPR016039">
    <property type="entry name" value="Thiolase-like"/>
</dbReference>
<dbReference type="Gene3D" id="3.40.47.10">
    <property type="match status" value="1"/>
</dbReference>
<name>A0A4V6PIY3_9GAMM</name>
<dbReference type="GO" id="GO:0016746">
    <property type="term" value="F:acyltransferase activity"/>
    <property type="evidence" value="ECO:0007669"/>
    <property type="project" value="UniProtKB-KW"/>
</dbReference>
<accession>A0A4V6PIY3</accession>
<protein>
    <submittedName>
        <fullName evidence="5">Acetyl-CoA acetyltransferase</fullName>
    </submittedName>
</protein>
<keyword evidence="3" id="KW-0012">Acyltransferase</keyword>
<organism evidence="5 6">
    <name type="scientific">Seongchinamella unica</name>
    <dbReference type="NCBI Taxonomy" id="2547392"/>
    <lineage>
        <taxon>Bacteria</taxon>
        <taxon>Pseudomonadati</taxon>
        <taxon>Pseudomonadota</taxon>
        <taxon>Gammaproteobacteria</taxon>
        <taxon>Cellvibrionales</taxon>
        <taxon>Halieaceae</taxon>
        <taxon>Seongchinamella</taxon>
    </lineage>
</organism>
<dbReference type="AlphaFoldDB" id="A0A4V6PIY3"/>
<dbReference type="RefSeq" id="WP_133209010.1">
    <property type="nucleotide sequence ID" value="NZ_SMSE01000001.1"/>
</dbReference>
<feature type="domain" description="Thiolase-like protein type 1 additional C-terminal" evidence="4">
    <location>
        <begin position="450"/>
        <end position="509"/>
    </location>
</feature>
<keyword evidence="2 5" id="KW-0808">Transferase</keyword>
<evidence type="ECO:0000313" key="5">
    <source>
        <dbReference type="EMBL" id="TDG14845.1"/>
    </source>
</evidence>
<dbReference type="Pfam" id="PF18313">
    <property type="entry name" value="TLP1_add_C"/>
    <property type="match status" value="1"/>
</dbReference>
<dbReference type="SUPFAM" id="SSF53901">
    <property type="entry name" value="Thiolase-like"/>
    <property type="match status" value="1"/>
</dbReference>
<evidence type="ECO:0000313" key="6">
    <source>
        <dbReference type="Proteomes" id="UP000295554"/>
    </source>
</evidence>
<evidence type="ECO:0000256" key="2">
    <source>
        <dbReference type="ARBA" id="ARBA00022679"/>
    </source>
</evidence>
<proteinExistence type="inferred from homology"/>
<comment type="similarity">
    <text evidence="1">Belongs to the thiolase-like superfamily. Thiolase family.</text>
</comment>